<keyword evidence="5" id="KW-0460">Magnesium</keyword>
<evidence type="ECO:0000313" key="7">
    <source>
        <dbReference type="EMBL" id="NIZ41155.1"/>
    </source>
</evidence>
<dbReference type="HAMAP" id="MF_00116">
    <property type="entry name" value="dUTPase_bact"/>
    <property type="match status" value="1"/>
</dbReference>
<dbReference type="Proteomes" id="UP000711995">
    <property type="component" value="Unassembled WGS sequence"/>
</dbReference>
<evidence type="ECO:0000256" key="4">
    <source>
        <dbReference type="ARBA" id="ARBA00047686"/>
    </source>
</evidence>
<evidence type="ECO:0000256" key="2">
    <source>
        <dbReference type="ARBA" id="ARBA00022801"/>
    </source>
</evidence>
<dbReference type="Pfam" id="PF00692">
    <property type="entry name" value="dUTPase"/>
    <property type="match status" value="1"/>
</dbReference>
<dbReference type="CDD" id="cd07557">
    <property type="entry name" value="trimeric_dUTPase"/>
    <property type="match status" value="1"/>
</dbReference>
<dbReference type="EC" id="3.6.1.23" evidence="5"/>
<dbReference type="GO" id="GO:0004170">
    <property type="term" value="F:dUTP diphosphatase activity"/>
    <property type="evidence" value="ECO:0007669"/>
    <property type="project" value="UniProtKB-UniRule"/>
</dbReference>
<dbReference type="AlphaFoldDB" id="A0A968GB63"/>
<dbReference type="InterPro" id="IPR036157">
    <property type="entry name" value="dUTPase-like_sf"/>
</dbReference>
<reference evidence="7 8" key="1">
    <citation type="submission" date="2020-03" db="EMBL/GenBank/DDBJ databases">
        <title>Spirochaetal bacteria isolated from arthropods constitute a novel genus Entomospira genus novum within the order Spirochaetales.</title>
        <authorList>
            <person name="Grana-Miraglia L."/>
            <person name="Sikutova S."/>
            <person name="Fingerle V."/>
            <person name="Sing A."/>
            <person name="Castillo-Ramirez S."/>
            <person name="Margos G."/>
            <person name="Rudolf I."/>
        </authorList>
    </citation>
    <scope>NUCLEOTIDE SEQUENCE [LARGE SCALE GENOMIC DNA]</scope>
    <source>
        <strain evidence="7 8">BR193</strain>
    </source>
</reference>
<dbReference type="PANTHER" id="PTHR11241">
    <property type="entry name" value="DEOXYURIDINE 5'-TRIPHOSPHATE NUCLEOTIDOHYDROLASE"/>
    <property type="match status" value="1"/>
</dbReference>
<dbReference type="InterPro" id="IPR033704">
    <property type="entry name" value="dUTPase_trimeric"/>
</dbReference>
<dbReference type="NCBIfam" id="NF001862">
    <property type="entry name" value="PRK00601.1"/>
    <property type="match status" value="1"/>
</dbReference>
<dbReference type="InterPro" id="IPR008181">
    <property type="entry name" value="dUTPase"/>
</dbReference>
<comment type="function">
    <text evidence="5">This enzyme is involved in nucleotide metabolism: it produces dUMP, the immediate precursor of thymidine nucleotides and it decreases the intracellular concentration of dUTP so that uracil cannot be incorporated into DNA.</text>
</comment>
<accession>A0A968GB63</accession>
<dbReference type="GO" id="GO:0046081">
    <property type="term" value="P:dUTP catabolic process"/>
    <property type="evidence" value="ECO:0007669"/>
    <property type="project" value="InterPro"/>
</dbReference>
<organism evidence="7 8">
    <name type="scientific">Entomospira entomophila</name>
    <dbReference type="NCBI Taxonomy" id="2719988"/>
    <lineage>
        <taxon>Bacteria</taxon>
        <taxon>Pseudomonadati</taxon>
        <taxon>Spirochaetota</taxon>
        <taxon>Spirochaetia</taxon>
        <taxon>Spirochaetales</taxon>
        <taxon>Spirochaetaceae</taxon>
        <taxon>Entomospira</taxon>
    </lineage>
</organism>
<comment type="pathway">
    <text evidence="5">Pyrimidine metabolism; dUMP biosynthesis; dUMP from dCTP (dUTP route): step 2/2.</text>
</comment>
<dbReference type="NCBIfam" id="TIGR00576">
    <property type="entry name" value="dut"/>
    <property type="match status" value="1"/>
</dbReference>
<comment type="catalytic activity">
    <reaction evidence="4 5">
        <text>dUTP + H2O = dUMP + diphosphate + H(+)</text>
        <dbReference type="Rhea" id="RHEA:10248"/>
        <dbReference type="ChEBI" id="CHEBI:15377"/>
        <dbReference type="ChEBI" id="CHEBI:15378"/>
        <dbReference type="ChEBI" id="CHEBI:33019"/>
        <dbReference type="ChEBI" id="CHEBI:61555"/>
        <dbReference type="ChEBI" id="CHEBI:246422"/>
        <dbReference type="EC" id="3.6.1.23"/>
    </reaction>
</comment>
<evidence type="ECO:0000256" key="5">
    <source>
        <dbReference type="HAMAP-Rule" id="MF_00116"/>
    </source>
</evidence>
<gene>
    <name evidence="5 7" type="primary">dut</name>
    <name evidence="7" type="ORF">HCT14_06525</name>
</gene>
<proteinExistence type="inferred from homology"/>
<dbReference type="EMBL" id="JAATLJ010000001">
    <property type="protein sequence ID" value="NIZ41155.1"/>
    <property type="molecule type" value="Genomic_DNA"/>
</dbReference>
<keyword evidence="5" id="KW-0479">Metal-binding</keyword>
<feature type="binding site" evidence="5">
    <location>
        <begin position="69"/>
        <end position="71"/>
    </location>
    <ligand>
        <name>substrate</name>
    </ligand>
</feature>
<keyword evidence="2 5" id="KW-0378">Hydrolase</keyword>
<dbReference type="GO" id="GO:0006226">
    <property type="term" value="P:dUMP biosynthetic process"/>
    <property type="evidence" value="ECO:0007669"/>
    <property type="project" value="UniProtKB-UniRule"/>
</dbReference>
<comment type="caution">
    <text evidence="7">The sequence shown here is derived from an EMBL/GenBank/DDBJ whole genome shotgun (WGS) entry which is preliminary data.</text>
</comment>
<evidence type="ECO:0000256" key="1">
    <source>
        <dbReference type="ARBA" id="ARBA00006581"/>
    </source>
</evidence>
<dbReference type="SUPFAM" id="SSF51283">
    <property type="entry name" value="dUTPase-like"/>
    <property type="match status" value="1"/>
</dbReference>
<evidence type="ECO:0000313" key="8">
    <source>
        <dbReference type="Proteomes" id="UP000711995"/>
    </source>
</evidence>
<dbReference type="PANTHER" id="PTHR11241:SF0">
    <property type="entry name" value="DEOXYURIDINE 5'-TRIPHOSPHATE NUCLEOTIDOHYDROLASE"/>
    <property type="match status" value="1"/>
</dbReference>
<dbReference type="GO" id="GO:0000287">
    <property type="term" value="F:magnesium ion binding"/>
    <property type="evidence" value="ECO:0007669"/>
    <property type="project" value="UniProtKB-UniRule"/>
</dbReference>
<feature type="domain" description="dUTPase-like" evidence="6">
    <location>
        <begin position="20"/>
        <end position="148"/>
    </location>
</feature>
<comment type="similarity">
    <text evidence="1 5">Belongs to the dUTPase family.</text>
</comment>
<keyword evidence="8" id="KW-1185">Reference proteome</keyword>
<feature type="binding site" evidence="5">
    <location>
        <position position="82"/>
    </location>
    <ligand>
        <name>substrate</name>
    </ligand>
</feature>
<dbReference type="InterPro" id="IPR029054">
    <property type="entry name" value="dUTPase-like"/>
</dbReference>
<comment type="caution">
    <text evidence="5">Lacks conserved residue(s) required for the propagation of feature annotation.</text>
</comment>
<evidence type="ECO:0000256" key="3">
    <source>
        <dbReference type="ARBA" id="ARBA00023080"/>
    </source>
</evidence>
<protein>
    <recommendedName>
        <fullName evidence="5">Deoxyuridine 5'-triphosphate nucleotidohydrolase</fullName>
        <shortName evidence="5">dUTPase</shortName>
        <ecNumber evidence="5">3.6.1.23</ecNumber>
    </recommendedName>
    <alternativeName>
        <fullName evidence="5">dUTP pyrophosphatase</fullName>
    </alternativeName>
</protein>
<evidence type="ECO:0000259" key="6">
    <source>
        <dbReference type="Pfam" id="PF00692"/>
    </source>
</evidence>
<keyword evidence="3 5" id="KW-0546">Nucleotide metabolism</keyword>
<feature type="binding site" evidence="5">
    <location>
        <begin position="86"/>
        <end position="88"/>
    </location>
    <ligand>
        <name>substrate</name>
    </ligand>
</feature>
<dbReference type="Gene3D" id="2.70.40.10">
    <property type="match status" value="1"/>
</dbReference>
<comment type="cofactor">
    <cofactor evidence="5">
        <name>Mg(2+)</name>
        <dbReference type="ChEBI" id="CHEBI:18420"/>
    </cofactor>
</comment>
<name>A0A968GB63_9SPIO</name>
<sequence>MQISHPQIKIHYIGSDNLTPLYASELASGADLLANIPQALVIAPGERLLIPTGVQLEIPVGYEAQVRSRSGLAWKSGVICLNSPGTIDADFRGEIQVILANTSQQEFSIRPRMRIAQLVFAPVVQVCFVSQNLLSSSHRGDNGFGSTGI</sequence>